<name>A0AAD7WFY1_9TELE</name>
<reference evidence="2" key="1">
    <citation type="journal article" date="2023" name="Science">
        <title>Genome structures resolve the early diversification of teleost fishes.</title>
        <authorList>
            <person name="Parey E."/>
            <person name="Louis A."/>
            <person name="Montfort J."/>
            <person name="Bouchez O."/>
            <person name="Roques C."/>
            <person name="Iampietro C."/>
            <person name="Lluch J."/>
            <person name="Castinel A."/>
            <person name="Donnadieu C."/>
            <person name="Desvignes T."/>
            <person name="Floi Bucao C."/>
            <person name="Jouanno E."/>
            <person name="Wen M."/>
            <person name="Mejri S."/>
            <person name="Dirks R."/>
            <person name="Jansen H."/>
            <person name="Henkel C."/>
            <person name="Chen W.J."/>
            <person name="Zahm M."/>
            <person name="Cabau C."/>
            <person name="Klopp C."/>
            <person name="Thompson A.W."/>
            <person name="Robinson-Rechavi M."/>
            <person name="Braasch I."/>
            <person name="Lecointre G."/>
            <person name="Bobe J."/>
            <person name="Postlethwait J.H."/>
            <person name="Berthelot C."/>
            <person name="Roest Crollius H."/>
            <person name="Guiguen Y."/>
        </authorList>
    </citation>
    <scope>NUCLEOTIDE SEQUENCE</scope>
    <source>
        <strain evidence="2">NC1722</strain>
    </source>
</reference>
<keyword evidence="3" id="KW-1185">Reference proteome</keyword>
<gene>
    <name evidence="2" type="ORF">AAFF_G00036310</name>
</gene>
<feature type="region of interest" description="Disordered" evidence="1">
    <location>
        <begin position="126"/>
        <end position="153"/>
    </location>
</feature>
<dbReference type="Proteomes" id="UP001221898">
    <property type="component" value="Unassembled WGS sequence"/>
</dbReference>
<protein>
    <submittedName>
        <fullName evidence="2">Uncharacterized protein</fullName>
    </submittedName>
</protein>
<proteinExistence type="predicted"/>
<dbReference type="AlphaFoldDB" id="A0AAD7WFY1"/>
<sequence>MLPDLQGYKGAPGLISPAGLLRSRARGKPRIKASIFSTPAPVRRGARGDTLTATACSHNRLRCDCQVAEGCCAAFGAVCERELGNPSKGQCVCKKIVCTAVVAPCAAPTPPPTPTSASWRRPSAMRAEAPEGGAQGALCFPPRSRRPPQTDVRPERLWDRAPAQAAIAPLPPPTAIGPVFTRPSARCWERGGALLSLPCLSAKERSALPPTSSPLIIPASCAAQDTRHNRRLHGAVNLTRLPDRDPCLN</sequence>
<evidence type="ECO:0000313" key="3">
    <source>
        <dbReference type="Proteomes" id="UP001221898"/>
    </source>
</evidence>
<comment type="caution">
    <text evidence="2">The sequence shown here is derived from an EMBL/GenBank/DDBJ whole genome shotgun (WGS) entry which is preliminary data.</text>
</comment>
<evidence type="ECO:0000313" key="2">
    <source>
        <dbReference type="EMBL" id="KAJ8395175.1"/>
    </source>
</evidence>
<evidence type="ECO:0000256" key="1">
    <source>
        <dbReference type="SAM" id="MobiDB-lite"/>
    </source>
</evidence>
<accession>A0AAD7WFY1</accession>
<dbReference type="EMBL" id="JAINUG010000119">
    <property type="protein sequence ID" value="KAJ8395175.1"/>
    <property type="molecule type" value="Genomic_DNA"/>
</dbReference>
<organism evidence="2 3">
    <name type="scientific">Aldrovandia affinis</name>
    <dbReference type="NCBI Taxonomy" id="143900"/>
    <lineage>
        <taxon>Eukaryota</taxon>
        <taxon>Metazoa</taxon>
        <taxon>Chordata</taxon>
        <taxon>Craniata</taxon>
        <taxon>Vertebrata</taxon>
        <taxon>Euteleostomi</taxon>
        <taxon>Actinopterygii</taxon>
        <taxon>Neopterygii</taxon>
        <taxon>Teleostei</taxon>
        <taxon>Notacanthiformes</taxon>
        <taxon>Halosauridae</taxon>
        <taxon>Aldrovandia</taxon>
    </lineage>
</organism>